<dbReference type="EMBL" id="ML994648">
    <property type="protein sequence ID" value="KAF2182392.1"/>
    <property type="molecule type" value="Genomic_DNA"/>
</dbReference>
<organism evidence="1 2">
    <name type="scientific">Zopfia rhizophila CBS 207.26</name>
    <dbReference type="NCBI Taxonomy" id="1314779"/>
    <lineage>
        <taxon>Eukaryota</taxon>
        <taxon>Fungi</taxon>
        <taxon>Dikarya</taxon>
        <taxon>Ascomycota</taxon>
        <taxon>Pezizomycotina</taxon>
        <taxon>Dothideomycetes</taxon>
        <taxon>Dothideomycetes incertae sedis</taxon>
        <taxon>Zopfiaceae</taxon>
        <taxon>Zopfia</taxon>
    </lineage>
</organism>
<dbReference type="AlphaFoldDB" id="A0A6A6DVK5"/>
<protein>
    <submittedName>
        <fullName evidence="1">Uncharacterized protein</fullName>
    </submittedName>
</protein>
<evidence type="ECO:0000313" key="1">
    <source>
        <dbReference type="EMBL" id="KAF2182392.1"/>
    </source>
</evidence>
<sequence>MLNGVETLSALLAAHCPASSGRAMLDGVKTLSALLAARCPASTTISTRESNVLYYLAF</sequence>
<evidence type="ECO:0000313" key="2">
    <source>
        <dbReference type="Proteomes" id="UP000800200"/>
    </source>
</evidence>
<dbReference type="Proteomes" id="UP000800200">
    <property type="component" value="Unassembled WGS sequence"/>
</dbReference>
<name>A0A6A6DVK5_9PEZI</name>
<reference evidence="1" key="1">
    <citation type="journal article" date="2020" name="Stud. Mycol.">
        <title>101 Dothideomycetes genomes: a test case for predicting lifestyles and emergence of pathogens.</title>
        <authorList>
            <person name="Haridas S."/>
            <person name="Albert R."/>
            <person name="Binder M."/>
            <person name="Bloem J."/>
            <person name="Labutti K."/>
            <person name="Salamov A."/>
            <person name="Andreopoulos B."/>
            <person name="Baker S."/>
            <person name="Barry K."/>
            <person name="Bills G."/>
            <person name="Bluhm B."/>
            <person name="Cannon C."/>
            <person name="Castanera R."/>
            <person name="Culley D."/>
            <person name="Daum C."/>
            <person name="Ezra D."/>
            <person name="Gonzalez J."/>
            <person name="Henrissat B."/>
            <person name="Kuo A."/>
            <person name="Liang C."/>
            <person name="Lipzen A."/>
            <person name="Lutzoni F."/>
            <person name="Magnuson J."/>
            <person name="Mondo S."/>
            <person name="Nolan M."/>
            <person name="Ohm R."/>
            <person name="Pangilinan J."/>
            <person name="Park H.-J."/>
            <person name="Ramirez L."/>
            <person name="Alfaro M."/>
            <person name="Sun H."/>
            <person name="Tritt A."/>
            <person name="Yoshinaga Y."/>
            <person name="Zwiers L.-H."/>
            <person name="Turgeon B."/>
            <person name="Goodwin S."/>
            <person name="Spatafora J."/>
            <person name="Crous P."/>
            <person name="Grigoriev I."/>
        </authorList>
    </citation>
    <scope>NUCLEOTIDE SEQUENCE</scope>
    <source>
        <strain evidence="1">CBS 207.26</strain>
    </source>
</reference>
<accession>A0A6A6DVK5</accession>
<gene>
    <name evidence="1" type="ORF">K469DRAFT_711967</name>
</gene>
<proteinExistence type="predicted"/>
<keyword evidence="2" id="KW-1185">Reference proteome</keyword>